<organism evidence="9 10">
    <name type="scientific">Oceanispirochaeta crateris</name>
    <dbReference type="NCBI Taxonomy" id="2518645"/>
    <lineage>
        <taxon>Bacteria</taxon>
        <taxon>Pseudomonadati</taxon>
        <taxon>Spirochaetota</taxon>
        <taxon>Spirochaetia</taxon>
        <taxon>Spirochaetales</taxon>
        <taxon>Spirochaetaceae</taxon>
        <taxon>Oceanispirochaeta</taxon>
    </lineage>
</organism>
<dbReference type="Gene3D" id="2.60.40.10">
    <property type="entry name" value="Immunoglobulins"/>
    <property type="match status" value="3"/>
</dbReference>
<keyword evidence="3" id="KW-0326">Glycosidase</keyword>
<dbReference type="SUPFAM" id="SSF51445">
    <property type="entry name" value="(Trans)glycosidases"/>
    <property type="match status" value="1"/>
</dbReference>
<evidence type="ECO:0000259" key="8">
    <source>
        <dbReference type="Pfam" id="PF22666"/>
    </source>
</evidence>
<feature type="domain" description="Beta-mannosidase-like galactose-binding" evidence="8">
    <location>
        <begin position="83"/>
        <end position="199"/>
    </location>
</feature>
<sequence>MDNGCWSSDLQCNVQCQYTPHYGSFTYDGTTDTDLVLSEPKSIYPGDCYEWGKGMITKKIKEWKIHPSISVKEKGQKLSSEYTDKSQWIDVSVPSTVLGALVKSGLYKDIYKDKNLLDIDTNQFKTSWLYFSEFDLKPLELDYTAILSFKGINYRANIWLNGTLIADKSQIFGTYRHWNFQIEEYLKEKNNKLAVEIFPPEKGDFSIGFVDWNPGPPDKNMGLFRDVSLEFNKGISISSPCVTSHLNTPDYSQAELTVAAILQNHSSESIMGLLKASIGSISLSKQMNLDPHQSIDVDFTSDDYKDLIIENPKLWQPNNVGDPHLYRLELEFYINDALSDSTVTNFGIRSVSDYLTDEGHRGYIINGKKLLIKGAGWTDDLLLEDTYDSIETQVRYARDMNLNCIRLEGFWGKDQTIYDLCDQYGMLVMVGWSCHWEHECHMGVPVDPLYGAVSTPEAIELIAESWKDQLLSIRHHPSIFVWTVASDMVPHPDLERRYIEIFKKWDSSRPYLNSTGGVGSEQSIITNAVIESTISGSSGVKMLGPYDHTPPVYWYTNTNLGGAYGFNTETCPGANVPPLDSLKKMFSSELLWPINDTWNFHCGLYEFASISRFKEALDERYGVSNTIKEFAMKSQVMNYELMRPMFEAFQNNKGKSTGIIQWMLNSAFPSLYWQLFDSYLMPNGAYYGVKKACEPLHLLYNYGSNQVILINDFDKRQQVDIQIRIFDINSKEIFYQKTQSISEPDSSFPVLEIPGNLPLSSVYFLDLRLLDKNEEISSNFYWLSQQKDVLDYEAVVGDFGFYTPSKEHADYTELMSLPFPQIDSTLTINDLEDEQIYQITLKNTSNKIAFFLVLDLINTEVDNPILPVFWSENYFSLLPHEIKSVSARVKRRDVPSKSTELRIKGWNKDEKN</sequence>
<dbReference type="Pfam" id="PF00703">
    <property type="entry name" value="Glyco_hydro_2"/>
    <property type="match status" value="1"/>
</dbReference>
<evidence type="ECO:0000256" key="3">
    <source>
        <dbReference type="ARBA" id="ARBA00023295"/>
    </source>
</evidence>
<dbReference type="Gene3D" id="2.60.120.260">
    <property type="entry name" value="Galactose-binding domain-like"/>
    <property type="match status" value="1"/>
</dbReference>
<feature type="domain" description="Glycoside hydrolase family 2 catalytic" evidence="5">
    <location>
        <begin position="364"/>
        <end position="511"/>
    </location>
</feature>
<dbReference type="PANTHER" id="PTHR43536">
    <property type="entry name" value="MANNOSYLGLYCOPROTEIN ENDO-BETA-MANNOSIDASE"/>
    <property type="match status" value="1"/>
</dbReference>
<gene>
    <name evidence="9" type="ORF">EXM22_08615</name>
</gene>
<dbReference type="Pfam" id="PF17786">
    <property type="entry name" value="Mannosidase_ig"/>
    <property type="match status" value="1"/>
</dbReference>
<dbReference type="EMBL" id="CP036150">
    <property type="protein sequence ID" value="QEN08044.1"/>
    <property type="molecule type" value="Genomic_DNA"/>
</dbReference>
<keyword evidence="10" id="KW-1185">Reference proteome</keyword>
<dbReference type="InterPro" id="IPR041447">
    <property type="entry name" value="Mannosidase_ig"/>
</dbReference>
<dbReference type="InterPro" id="IPR041351">
    <property type="entry name" value="Ig_GlcNase"/>
</dbReference>
<comment type="similarity">
    <text evidence="1">Belongs to the glycosyl hydrolase 2 family.</text>
</comment>
<keyword evidence="2 9" id="KW-0378">Hydrolase</keyword>
<accession>A0A5C1QNA5</accession>
<dbReference type="InterPro" id="IPR008979">
    <property type="entry name" value="Galactose-bd-like_sf"/>
</dbReference>
<evidence type="ECO:0000256" key="1">
    <source>
        <dbReference type="ARBA" id="ARBA00007401"/>
    </source>
</evidence>
<name>A0A5C1QNA5_9SPIO</name>
<dbReference type="SUPFAM" id="SSF49303">
    <property type="entry name" value="beta-Galactosidase/glucuronidase domain"/>
    <property type="match status" value="3"/>
</dbReference>
<evidence type="ECO:0000259" key="7">
    <source>
        <dbReference type="Pfam" id="PF18368"/>
    </source>
</evidence>
<dbReference type="PANTHER" id="PTHR43536:SF1">
    <property type="entry name" value="MANNOSYLGLYCOPROTEIN ENDO-BETA-MANNOSIDASE"/>
    <property type="match status" value="1"/>
</dbReference>
<dbReference type="GO" id="GO:0005975">
    <property type="term" value="P:carbohydrate metabolic process"/>
    <property type="evidence" value="ECO:0007669"/>
    <property type="project" value="InterPro"/>
</dbReference>
<evidence type="ECO:0000256" key="2">
    <source>
        <dbReference type="ARBA" id="ARBA00022801"/>
    </source>
</evidence>
<dbReference type="InterPro" id="IPR036156">
    <property type="entry name" value="Beta-gal/glucu_dom_sf"/>
</dbReference>
<feature type="domain" description="Exo-beta-D-glucosaminidase Ig-fold" evidence="7">
    <location>
        <begin position="801"/>
        <end position="907"/>
    </location>
</feature>
<dbReference type="AlphaFoldDB" id="A0A5C1QNA5"/>
<dbReference type="InterPro" id="IPR006102">
    <property type="entry name" value="Ig-like_GH2"/>
</dbReference>
<dbReference type="InterPro" id="IPR013783">
    <property type="entry name" value="Ig-like_fold"/>
</dbReference>
<dbReference type="Gene3D" id="3.20.20.80">
    <property type="entry name" value="Glycosidases"/>
    <property type="match status" value="1"/>
</dbReference>
<evidence type="ECO:0000259" key="5">
    <source>
        <dbReference type="Pfam" id="PF02836"/>
    </source>
</evidence>
<protein>
    <submittedName>
        <fullName evidence="9">Glycoside hydrolase family 2</fullName>
    </submittedName>
</protein>
<feature type="domain" description="Mannosidase Ig/CBM-like" evidence="6">
    <location>
        <begin position="706"/>
        <end position="788"/>
    </location>
</feature>
<dbReference type="Proteomes" id="UP000324209">
    <property type="component" value="Chromosome"/>
</dbReference>
<dbReference type="OrthoDB" id="9801077at2"/>
<evidence type="ECO:0000259" key="4">
    <source>
        <dbReference type="Pfam" id="PF00703"/>
    </source>
</evidence>
<dbReference type="Pfam" id="PF02836">
    <property type="entry name" value="Glyco_hydro_2_C"/>
    <property type="match status" value="1"/>
</dbReference>
<feature type="domain" description="Glycoside hydrolase family 2 immunoglobulin-like beta-sandwich" evidence="4">
    <location>
        <begin position="237"/>
        <end position="349"/>
    </location>
</feature>
<dbReference type="InterPro" id="IPR006103">
    <property type="entry name" value="Glyco_hydro_2_cat"/>
</dbReference>
<dbReference type="Pfam" id="PF22666">
    <property type="entry name" value="Glyco_hydro_2_N2"/>
    <property type="match status" value="1"/>
</dbReference>
<dbReference type="InterPro" id="IPR017853">
    <property type="entry name" value="GH"/>
</dbReference>
<dbReference type="InterPro" id="IPR043534">
    <property type="entry name" value="EBDG/EBM"/>
</dbReference>
<evidence type="ECO:0000313" key="10">
    <source>
        <dbReference type="Proteomes" id="UP000324209"/>
    </source>
</evidence>
<reference evidence="9 10" key="1">
    <citation type="submission" date="2019-02" db="EMBL/GenBank/DDBJ databases">
        <title>Complete Genome Sequence and Methylome Analysis of free living Spirochaetas.</title>
        <authorList>
            <person name="Fomenkov A."/>
            <person name="Dubinina G."/>
            <person name="Leshcheva N."/>
            <person name="Mikheeva N."/>
            <person name="Grabovich M."/>
            <person name="Vincze T."/>
            <person name="Roberts R.J."/>
        </authorList>
    </citation>
    <scope>NUCLEOTIDE SEQUENCE [LARGE SCALE GENOMIC DNA]</scope>
    <source>
        <strain evidence="9 10">K2</strain>
    </source>
</reference>
<dbReference type="Pfam" id="PF18368">
    <property type="entry name" value="Ig_GlcNase"/>
    <property type="match status" value="1"/>
</dbReference>
<dbReference type="GO" id="GO:0004553">
    <property type="term" value="F:hydrolase activity, hydrolyzing O-glycosyl compounds"/>
    <property type="evidence" value="ECO:0007669"/>
    <property type="project" value="InterPro"/>
</dbReference>
<evidence type="ECO:0000313" key="9">
    <source>
        <dbReference type="EMBL" id="QEN08044.1"/>
    </source>
</evidence>
<dbReference type="KEGG" id="ock:EXM22_08615"/>
<evidence type="ECO:0000259" key="6">
    <source>
        <dbReference type="Pfam" id="PF17786"/>
    </source>
</evidence>
<proteinExistence type="inferred from homology"/>
<dbReference type="SUPFAM" id="SSF49785">
    <property type="entry name" value="Galactose-binding domain-like"/>
    <property type="match status" value="1"/>
</dbReference>
<dbReference type="InterPro" id="IPR054593">
    <property type="entry name" value="Beta-mannosidase-like_N2"/>
</dbReference>